<protein>
    <submittedName>
        <fullName evidence="1">Uncharacterized protein</fullName>
    </submittedName>
</protein>
<dbReference type="OrthoDB" id="2833810at2759"/>
<evidence type="ECO:0000313" key="2">
    <source>
        <dbReference type="Proteomes" id="UP000320762"/>
    </source>
</evidence>
<sequence length="130" mass="14309">MGGIKQMRAAQCSQALFPELLPQREQIPSTSFIAMVSVPSSHIPTHIEYGALILEGGDGRRVAVGRAHLERMTPAAARTYLLSWSPGGCDKGRIEGAFRLRQGGPLEWIEVDLGGWGELLRYMHRIRVVA</sequence>
<accession>A0A550CS67</accession>
<organism evidence="1 2">
    <name type="scientific">Schizophyllum amplum</name>
    <dbReference type="NCBI Taxonomy" id="97359"/>
    <lineage>
        <taxon>Eukaryota</taxon>
        <taxon>Fungi</taxon>
        <taxon>Dikarya</taxon>
        <taxon>Basidiomycota</taxon>
        <taxon>Agaricomycotina</taxon>
        <taxon>Agaricomycetes</taxon>
        <taxon>Agaricomycetidae</taxon>
        <taxon>Agaricales</taxon>
        <taxon>Schizophyllaceae</taxon>
        <taxon>Schizophyllum</taxon>
    </lineage>
</organism>
<evidence type="ECO:0000313" key="1">
    <source>
        <dbReference type="EMBL" id="TRM67635.1"/>
    </source>
</evidence>
<dbReference type="Proteomes" id="UP000320762">
    <property type="component" value="Unassembled WGS sequence"/>
</dbReference>
<keyword evidence="2" id="KW-1185">Reference proteome</keyword>
<reference evidence="1 2" key="1">
    <citation type="journal article" date="2019" name="New Phytol.">
        <title>Comparative genomics reveals unique wood-decay strategies and fruiting body development in the Schizophyllaceae.</title>
        <authorList>
            <person name="Almasi E."/>
            <person name="Sahu N."/>
            <person name="Krizsan K."/>
            <person name="Balint B."/>
            <person name="Kovacs G.M."/>
            <person name="Kiss B."/>
            <person name="Cseklye J."/>
            <person name="Drula E."/>
            <person name="Henrissat B."/>
            <person name="Nagy I."/>
            <person name="Chovatia M."/>
            <person name="Adam C."/>
            <person name="LaButti K."/>
            <person name="Lipzen A."/>
            <person name="Riley R."/>
            <person name="Grigoriev I.V."/>
            <person name="Nagy L.G."/>
        </authorList>
    </citation>
    <scope>NUCLEOTIDE SEQUENCE [LARGE SCALE GENOMIC DNA]</scope>
    <source>
        <strain evidence="1 2">NL-1724</strain>
    </source>
</reference>
<comment type="caution">
    <text evidence="1">The sequence shown here is derived from an EMBL/GenBank/DDBJ whole genome shotgun (WGS) entry which is preliminary data.</text>
</comment>
<dbReference type="EMBL" id="VDMD01000002">
    <property type="protein sequence ID" value="TRM67635.1"/>
    <property type="molecule type" value="Genomic_DNA"/>
</dbReference>
<dbReference type="AlphaFoldDB" id="A0A550CS67"/>
<gene>
    <name evidence="1" type="ORF">BD626DRAFT_479368</name>
</gene>
<name>A0A550CS67_9AGAR</name>
<proteinExistence type="predicted"/>